<name>A0A314KYF9_NICAT</name>
<protein>
    <recommendedName>
        <fullName evidence="2">VQ domain-containing protein</fullName>
    </recommendedName>
</protein>
<keyword evidence="4" id="KW-1185">Reference proteome</keyword>
<dbReference type="Pfam" id="PF05678">
    <property type="entry name" value="VQ"/>
    <property type="match status" value="1"/>
</dbReference>
<reference evidence="3" key="1">
    <citation type="submission" date="2016-11" db="EMBL/GenBank/DDBJ databases">
        <title>The genome of Nicotiana attenuata.</title>
        <authorList>
            <person name="Xu S."/>
            <person name="Brockmoeller T."/>
            <person name="Gaquerel E."/>
            <person name="Navarro A."/>
            <person name="Kuhl H."/>
            <person name="Gase K."/>
            <person name="Ling Z."/>
            <person name="Zhou W."/>
            <person name="Kreitzer C."/>
            <person name="Stanke M."/>
            <person name="Tang H."/>
            <person name="Lyons E."/>
            <person name="Pandey P."/>
            <person name="Pandey S.P."/>
            <person name="Timmermann B."/>
            <person name="Baldwin I.T."/>
        </authorList>
    </citation>
    <scope>NUCLEOTIDE SEQUENCE [LARGE SCALE GENOMIC DNA]</scope>
    <source>
        <strain evidence="3">UT</strain>
    </source>
</reference>
<evidence type="ECO:0000313" key="3">
    <source>
        <dbReference type="EMBL" id="OIT34323.1"/>
    </source>
</evidence>
<dbReference type="EMBL" id="MJEQ01000728">
    <property type="protein sequence ID" value="OIT34323.1"/>
    <property type="molecule type" value="Genomic_DNA"/>
</dbReference>
<gene>
    <name evidence="3" type="ORF">A4A49_04819</name>
</gene>
<sequence length="200" mass="22393">MSETITNPTDWVQIYQHSLSQQPQTSPPSTTVFGGGRLSDATVVTATPSSTSPGHHSPLSRDSRPIRRRSRASRRTPTTVFNTNTTNFRDMVQRFTGSHSEPSPFAGLEPETFGSRNTNLHQQIVNPSTTPSAYSIQFQQQVQQTLPYTNLPPHGHNIGHEAFFHRLGNSSSRSNMEVSENLIMDNRTLFPPQHQRRGQE</sequence>
<evidence type="ECO:0000259" key="2">
    <source>
        <dbReference type="Pfam" id="PF05678"/>
    </source>
</evidence>
<evidence type="ECO:0000313" key="4">
    <source>
        <dbReference type="Proteomes" id="UP000187609"/>
    </source>
</evidence>
<feature type="compositionally biased region" description="Low complexity" evidence="1">
    <location>
        <begin position="20"/>
        <end position="31"/>
    </location>
</feature>
<dbReference type="PANTHER" id="PTHR33179:SF29">
    <property type="entry name" value="OS06G0666400 PROTEIN"/>
    <property type="match status" value="1"/>
</dbReference>
<proteinExistence type="predicted"/>
<organism evidence="3 4">
    <name type="scientific">Nicotiana attenuata</name>
    <name type="common">Coyote tobacco</name>
    <dbReference type="NCBI Taxonomy" id="49451"/>
    <lineage>
        <taxon>Eukaryota</taxon>
        <taxon>Viridiplantae</taxon>
        <taxon>Streptophyta</taxon>
        <taxon>Embryophyta</taxon>
        <taxon>Tracheophyta</taxon>
        <taxon>Spermatophyta</taxon>
        <taxon>Magnoliopsida</taxon>
        <taxon>eudicotyledons</taxon>
        <taxon>Gunneridae</taxon>
        <taxon>Pentapetalae</taxon>
        <taxon>asterids</taxon>
        <taxon>lamiids</taxon>
        <taxon>Solanales</taxon>
        <taxon>Solanaceae</taxon>
        <taxon>Nicotianoideae</taxon>
        <taxon>Nicotianeae</taxon>
        <taxon>Nicotiana</taxon>
    </lineage>
</organism>
<dbReference type="AlphaFoldDB" id="A0A314KYF9"/>
<dbReference type="PANTHER" id="PTHR33179">
    <property type="entry name" value="VQ MOTIF-CONTAINING PROTEIN"/>
    <property type="match status" value="1"/>
</dbReference>
<feature type="compositionally biased region" description="Low complexity" evidence="1">
    <location>
        <begin position="39"/>
        <end position="57"/>
    </location>
</feature>
<dbReference type="STRING" id="49451.A0A314KYF9"/>
<dbReference type="Gramene" id="OIT34323">
    <property type="protein sequence ID" value="OIT34323"/>
    <property type="gene ID" value="A4A49_04819"/>
</dbReference>
<dbReference type="InterPro" id="IPR039609">
    <property type="entry name" value="VQ_15/22"/>
</dbReference>
<dbReference type="InterPro" id="IPR008889">
    <property type="entry name" value="VQ"/>
</dbReference>
<dbReference type="KEGG" id="nau:109244817"/>
<accession>A0A314KYF9</accession>
<dbReference type="OrthoDB" id="780193at2759"/>
<feature type="domain" description="VQ" evidence="2">
    <location>
        <begin position="76"/>
        <end position="101"/>
    </location>
</feature>
<comment type="caution">
    <text evidence="3">The sequence shown here is derived from an EMBL/GenBank/DDBJ whole genome shotgun (WGS) entry which is preliminary data.</text>
</comment>
<evidence type="ECO:0000256" key="1">
    <source>
        <dbReference type="SAM" id="MobiDB-lite"/>
    </source>
</evidence>
<dbReference type="Proteomes" id="UP000187609">
    <property type="component" value="Unassembled WGS sequence"/>
</dbReference>
<feature type="region of interest" description="Disordered" evidence="1">
    <location>
        <begin position="18"/>
        <end position="82"/>
    </location>
</feature>